<dbReference type="SUPFAM" id="SSF48371">
    <property type="entry name" value="ARM repeat"/>
    <property type="match status" value="1"/>
</dbReference>
<feature type="compositionally biased region" description="Polar residues" evidence="1">
    <location>
        <begin position="132"/>
        <end position="149"/>
    </location>
</feature>
<evidence type="ECO:0008006" key="3">
    <source>
        <dbReference type="Google" id="ProtNLM"/>
    </source>
</evidence>
<evidence type="ECO:0000256" key="1">
    <source>
        <dbReference type="SAM" id="MobiDB-lite"/>
    </source>
</evidence>
<feature type="region of interest" description="Disordered" evidence="1">
    <location>
        <begin position="49"/>
        <end position="162"/>
    </location>
</feature>
<evidence type="ECO:0000313" key="2">
    <source>
        <dbReference type="EMBL" id="QHT16631.1"/>
    </source>
</evidence>
<sequence>MGSKQKTTSITISAMNVPPMVAAIISLRPSLPPVSDELRKRVQSIRVRSMLEANTTRTTSQSSSSPWRHKQNGPSAPPGQREALQRDTMGGHWRQSSSSINSAQSTSVAGTPFRFITPQSPQQDRSPRPTISRASSFINALNSPSSQESPRTPMTPGPPTRYISKFHNGSKIGDDQILNTVILNKLNVFSVKTYDDVKSFLFQILGSDQKEFIREFTWLVFRKAAAEEKFCGLFAKLLSEIKREFPVILEEMKKLHTTYLDIWKVTETDSPIDKRCRLGYSQFLAELTALEVLDSDTMRVTLETLKNCILDCLKNQQYTETVEEYMDCLKQLCGSKVPKTIKLMIREILVKDLDTWIDEPKETVPGLSSKSRFACMDLRDLLVK</sequence>
<feature type="compositionally biased region" description="Low complexity" evidence="1">
    <location>
        <begin position="96"/>
        <end position="107"/>
    </location>
</feature>
<name>A0A6C0DJM2_9ZZZZ</name>
<reference evidence="2" key="1">
    <citation type="journal article" date="2020" name="Nature">
        <title>Giant virus diversity and host interactions through global metagenomics.</title>
        <authorList>
            <person name="Schulz F."/>
            <person name="Roux S."/>
            <person name="Paez-Espino D."/>
            <person name="Jungbluth S."/>
            <person name="Walsh D.A."/>
            <person name="Denef V.J."/>
            <person name="McMahon K.D."/>
            <person name="Konstantinidis K.T."/>
            <person name="Eloe-Fadrosh E.A."/>
            <person name="Kyrpides N.C."/>
            <person name="Woyke T."/>
        </authorList>
    </citation>
    <scope>NUCLEOTIDE SEQUENCE</scope>
    <source>
        <strain evidence="2">GVMAG-M-3300023174-189</strain>
    </source>
</reference>
<proteinExistence type="predicted"/>
<feature type="compositionally biased region" description="Low complexity" evidence="1">
    <location>
        <begin position="55"/>
        <end position="65"/>
    </location>
</feature>
<dbReference type="Gene3D" id="1.25.40.180">
    <property type="match status" value="1"/>
</dbReference>
<dbReference type="EMBL" id="MN739626">
    <property type="protein sequence ID" value="QHT16631.1"/>
    <property type="molecule type" value="Genomic_DNA"/>
</dbReference>
<protein>
    <recommendedName>
        <fullName evidence="3">MIF4G domain-containing protein</fullName>
    </recommendedName>
</protein>
<organism evidence="2">
    <name type="scientific">viral metagenome</name>
    <dbReference type="NCBI Taxonomy" id="1070528"/>
    <lineage>
        <taxon>unclassified sequences</taxon>
        <taxon>metagenomes</taxon>
        <taxon>organismal metagenomes</taxon>
    </lineage>
</organism>
<dbReference type="InterPro" id="IPR016024">
    <property type="entry name" value="ARM-type_fold"/>
</dbReference>
<accession>A0A6C0DJM2</accession>
<dbReference type="AlphaFoldDB" id="A0A6C0DJM2"/>